<dbReference type="InterPro" id="IPR024703">
    <property type="entry name" value="Fascin_metazoans"/>
</dbReference>
<proteinExistence type="inferred from homology"/>
<dbReference type="STRING" id="81824.A9VD21"/>
<evidence type="ECO:0000256" key="9">
    <source>
        <dbReference type="PIRNR" id="PIRNR005682"/>
    </source>
</evidence>
<keyword evidence="6 9" id="KW-0009">Actin-binding</keyword>
<dbReference type="InterPro" id="IPR022768">
    <property type="entry name" value="Fascin-like_dom"/>
</dbReference>
<dbReference type="EMBL" id="CH991584">
    <property type="protein sequence ID" value="EDQ84601.1"/>
    <property type="molecule type" value="Genomic_DNA"/>
</dbReference>
<dbReference type="GO" id="GO:0007163">
    <property type="term" value="P:establishment or maintenance of cell polarity"/>
    <property type="evidence" value="ECO:0000318"/>
    <property type="project" value="GO_Central"/>
</dbReference>
<dbReference type="GO" id="GO:0015629">
    <property type="term" value="C:actin cytoskeleton"/>
    <property type="evidence" value="ECO:0000318"/>
    <property type="project" value="GO_Central"/>
</dbReference>
<name>A9VD21_MONBE</name>
<keyword evidence="8" id="KW-0539">Nucleus</keyword>
<evidence type="ECO:0000256" key="4">
    <source>
        <dbReference type="ARBA" id="ARBA00010878"/>
    </source>
</evidence>
<dbReference type="GO" id="GO:0051015">
    <property type="term" value="F:actin filament binding"/>
    <property type="evidence" value="ECO:0000318"/>
    <property type="project" value="GO_Central"/>
</dbReference>
<dbReference type="KEGG" id="mbr:MONBRDRAFT_39233"/>
<sequence>MARNISMTMGLRNASSGLYLTQETFGFAVNCNGKSLKKKQTLTLVAQDGGIHFKTHLNKFLYGDRDGNVKADADAPSAETQWTILPQADGTWALKSAAGFFFHGTGDKLTAFVGGDDVPADGRWVVHLAMHPQINLYNAMRKRYVHLSTDGELQCNEDVPWGEDALLNLIFFEEHPTGRYGLMACNGKYLENSGKLVDAPNGNCQFLLGFHDDHISLCDDEGRFLSCVGGKGTVRVNKQKVTKDELFRIQDSEPQFIIRNIFKNLNVSARNGAEVKADQKLNDVQDTERFQFEVADGEVHVMSDKLKYWAPRDDGSLAVETEKKSANTAFVVDYSAGNTVKFQHKASGKFLIAKPNGAMFATGDASDEAAAFELAIINRPTLILRGQYGFLGVKGASGRVECNRSHPDVFNLVSKNGEYYLQKDGKYWTVDQDGVACVSSSPVAFFFEFVQLSKALIKHKESGKYIIGEQNGGFKANGDREETNTLWEF</sequence>
<evidence type="ECO:0000313" key="12">
    <source>
        <dbReference type="Proteomes" id="UP000001357"/>
    </source>
</evidence>
<organism evidence="11 12">
    <name type="scientific">Monosiga brevicollis</name>
    <name type="common">Choanoflagellate</name>
    <dbReference type="NCBI Taxonomy" id="81824"/>
    <lineage>
        <taxon>Eukaryota</taxon>
        <taxon>Choanoflagellata</taxon>
        <taxon>Craspedida</taxon>
        <taxon>Salpingoecidae</taxon>
        <taxon>Monosiga</taxon>
    </lineage>
</organism>
<comment type="similarity">
    <text evidence="4">Belongs to the FRG1 family.</text>
</comment>
<keyword evidence="12" id="KW-1185">Reference proteome</keyword>
<dbReference type="Gene3D" id="2.80.10.50">
    <property type="match status" value="4"/>
</dbReference>
<evidence type="ECO:0000256" key="3">
    <source>
        <dbReference type="ARBA" id="ARBA00007415"/>
    </source>
</evidence>
<dbReference type="FunFam" id="2.80.10.50:FF:000015">
    <property type="entry name" value="Fascin"/>
    <property type="match status" value="1"/>
</dbReference>
<accession>A9VD21</accession>
<protein>
    <recommendedName>
        <fullName evidence="9">Fascin</fullName>
    </recommendedName>
</protein>
<dbReference type="CDD" id="cd23337">
    <property type="entry name" value="beta-trefoil_FSCN_rpt4"/>
    <property type="match status" value="1"/>
</dbReference>
<reference evidence="11 12" key="1">
    <citation type="journal article" date="2008" name="Nature">
        <title>The genome of the choanoflagellate Monosiga brevicollis and the origin of metazoans.</title>
        <authorList>
            <consortium name="JGI Sequencing"/>
            <person name="King N."/>
            <person name="Westbrook M.J."/>
            <person name="Young S.L."/>
            <person name="Kuo A."/>
            <person name="Abedin M."/>
            <person name="Chapman J."/>
            <person name="Fairclough S."/>
            <person name="Hellsten U."/>
            <person name="Isogai Y."/>
            <person name="Letunic I."/>
            <person name="Marr M."/>
            <person name="Pincus D."/>
            <person name="Putnam N."/>
            <person name="Rokas A."/>
            <person name="Wright K.J."/>
            <person name="Zuzow R."/>
            <person name="Dirks W."/>
            <person name="Good M."/>
            <person name="Goodstein D."/>
            <person name="Lemons D."/>
            <person name="Li W."/>
            <person name="Lyons J.B."/>
            <person name="Morris A."/>
            <person name="Nichols S."/>
            <person name="Richter D.J."/>
            <person name="Salamov A."/>
            <person name="Bork P."/>
            <person name="Lim W.A."/>
            <person name="Manning G."/>
            <person name="Miller W.T."/>
            <person name="McGinnis W."/>
            <person name="Shapiro H."/>
            <person name="Tjian R."/>
            <person name="Grigoriev I.V."/>
            <person name="Rokhsar D."/>
        </authorList>
    </citation>
    <scope>NUCLEOTIDE SEQUENCE [LARGE SCALE GENOMIC DNA]</scope>
    <source>
        <strain evidence="12">MX1 / ATCC 50154</strain>
    </source>
</reference>
<dbReference type="CDD" id="cd23336">
    <property type="entry name" value="beta-trefoil_FSCN_rpt3"/>
    <property type="match status" value="1"/>
</dbReference>
<dbReference type="InParanoid" id="A9VD21"/>
<dbReference type="FunFam" id="2.80.10.50:FF:000008">
    <property type="entry name" value="Fascin"/>
    <property type="match status" value="1"/>
</dbReference>
<dbReference type="AlphaFoldDB" id="A9VD21"/>
<dbReference type="CDD" id="cd23334">
    <property type="entry name" value="beta-trefoil_FSCN_rpt1"/>
    <property type="match status" value="1"/>
</dbReference>
<dbReference type="GeneID" id="5895836"/>
<gene>
    <name evidence="11" type="ORF">MONBRDRAFT_39233</name>
</gene>
<feature type="domain" description="Fascin-like" evidence="10">
    <location>
        <begin position="18"/>
        <end position="113"/>
    </location>
</feature>
<dbReference type="OMA" id="ECNKAIY"/>
<dbReference type="Proteomes" id="UP000001357">
    <property type="component" value="Unassembled WGS sequence"/>
</dbReference>
<feature type="domain" description="Fascin-like" evidence="10">
    <location>
        <begin position="135"/>
        <end position="248"/>
    </location>
</feature>
<comment type="subcellular location">
    <subcellularLocation>
        <location evidence="1 9">Cytoplasm</location>
        <location evidence="1 9">Cytoskeleton</location>
    </subcellularLocation>
    <subcellularLocation>
        <location evidence="2">Nucleus</location>
        <location evidence="2">Nucleolus</location>
    </subcellularLocation>
</comment>
<dbReference type="PIRSF" id="PIRSF005682">
    <property type="entry name" value="Fascin"/>
    <property type="match status" value="1"/>
</dbReference>
<dbReference type="GO" id="GO:0005730">
    <property type="term" value="C:nucleolus"/>
    <property type="evidence" value="ECO:0007669"/>
    <property type="project" value="UniProtKB-SubCell"/>
</dbReference>
<dbReference type="eggNOG" id="ENOG502QPRX">
    <property type="taxonomic scope" value="Eukaryota"/>
</dbReference>
<dbReference type="InterPro" id="IPR010414">
    <property type="entry name" value="FRG1"/>
</dbReference>
<dbReference type="InterPro" id="IPR008999">
    <property type="entry name" value="Actin-crosslinking"/>
</dbReference>
<keyword evidence="5 9" id="KW-0963">Cytoplasm</keyword>
<dbReference type="CDD" id="cd23335">
    <property type="entry name" value="beta-trefoil_FSCN_rpt2"/>
    <property type="match status" value="1"/>
</dbReference>
<dbReference type="GO" id="GO:0005737">
    <property type="term" value="C:cytoplasm"/>
    <property type="evidence" value="ECO:0000318"/>
    <property type="project" value="GO_Central"/>
</dbReference>
<dbReference type="GO" id="GO:0051017">
    <property type="term" value="P:actin filament bundle assembly"/>
    <property type="evidence" value="ECO:0000318"/>
    <property type="project" value="GO_Central"/>
</dbReference>
<evidence type="ECO:0000313" key="11">
    <source>
        <dbReference type="EMBL" id="EDQ84601.1"/>
    </source>
</evidence>
<dbReference type="SUPFAM" id="SSF50405">
    <property type="entry name" value="Actin-crosslinking proteins"/>
    <property type="match status" value="4"/>
</dbReference>
<dbReference type="PANTHER" id="PTHR12928">
    <property type="entry name" value="FRG1 PROTEIN"/>
    <property type="match status" value="1"/>
</dbReference>
<dbReference type="GO" id="GO:0030674">
    <property type="term" value="F:protein-macromolecule adaptor activity"/>
    <property type="evidence" value="ECO:0007669"/>
    <property type="project" value="InterPro"/>
</dbReference>
<dbReference type="RefSeq" id="XP_001750628.1">
    <property type="nucleotide sequence ID" value="XM_001750576.1"/>
</dbReference>
<feature type="domain" description="Fascin-like" evidence="10">
    <location>
        <begin position="265"/>
        <end position="374"/>
    </location>
</feature>
<evidence type="ECO:0000259" key="10">
    <source>
        <dbReference type="Pfam" id="PF06268"/>
    </source>
</evidence>
<evidence type="ECO:0000256" key="2">
    <source>
        <dbReference type="ARBA" id="ARBA00004604"/>
    </source>
</evidence>
<evidence type="ECO:0000256" key="6">
    <source>
        <dbReference type="ARBA" id="ARBA00023203"/>
    </source>
</evidence>
<dbReference type="Pfam" id="PF06268">
    <property type="entry name" value="Fascin"/>
    <property type="match status" value="4"/>
</dbReference>
<feature type="domain" description="Fascin-like" evidence="10">
    <location>
        <begin position="390"/>
        <end position="489"/>
    </location>
</feature>
<dbReference type="PANTHER" id="PTHR12928:SF0">
    <property type="entry name" value="FSHD REGION GENE 1"/>
    <property type="match status" value="1"/>
</dbReference>
<evidence type="ECO:0000256" key="8">
    <source>
        <dbReference type="ARBA" id="ARBA00023242"/>
    </source>
</evidence>
<evidence type="ECO:0000256" key="1">
    <source>
        <dbReference type="ARBA" id="ARBA00004245"/>
    </source>
</evidence>
<comment type="similarity">
    <text evidence="3 9">Belongs to the fascin family.</text>
</comment>
<evidence type="ECO:0000256" key="7">
    <source>
        <dbReference type="ARBA" id="ARBA00023212"/>
    </source>
</evidence>
<keyword evidence="7 9" id="KW-0206">Cytoskeleton</keyword>
<dbReference type="GO" id="GO:0016477">
    <property type="term" value="P:cell migration"/>
    <property type="evidence" value="ECO:0000318"/>
    <property type="project" value="GO_Central"/>
</dbReference>
<evidence type="ECO:0000256" key="5">
    <source>
        <dbReference type="ARBA" id="ARBA00022490"/>
    </source>
</evidence>